<keyword evidence="9" id="KW-1185">Reference proteome</keyword>
<dbReference type="GO" id="GO:0097361">
    <property type="term" value="C:cytosolic [4Fe-4S] assembly targeting complex"/>
    <property type="evidence" value="ECO:0007669"/>
    <property type="project" value="UniProtKB-UniRule"/>
</dbReference>
<sequence>MGLTKTQVLQKLGKLPNSVQEADLILKDVIHSVCSGELSLHEVVEGLSSSLTHTSPAERSAGTRLLADLLHSLPSSSLNTAQITFLVSFFVDRLKDHHSVIPNVFYACLALVKQEVIDGEDVRKLIQGIFREVQCQSHIMSDRRNIYTFFKYCILNKHQDLEALGTDFILGLVTAVDGERDPRNLVLVFSLVPVIVQSIPTGPFTEDLFEVVAAYFPIDFVPPVNDPYGISQEDLVLGLRRALASTPLFAPYCLPLLQEKLDSDINSAKLDALHTLVSCCEKYSGEDIRPHVIPLWHSIRREVVDGIGEGMEQAALSALTAVVTTLNKGPISPAVLQATQSLVQMSLNECVPHLTTPEQRLVFPSARLLLALVVAAQGPATTVSAAVVPLLAEQSRTKKEETAQRNTIIILGKFLGAAAAFPDLLTGGLGQHEEVWWTALSLALSQPVPQVKEAAVVALTAALPALSHHRLSAAATTLTSALLDSQRQEKLKSCIVSCLAALGRLHPSAIVDHVLPHLLVEMERDVCDNDQWVKEVQVLDTLAVLTLAHSQVSQVLPLLWDRTKASLAKKPGEIERAIHYLSCVRKILVNTLEEPECREYIVNEWCGIKQTMALAVSAIWECQDTAKLPSVMAELSAICRLLLATVSEPHGLVESLVSVAIGGSVVQSSGVLSEVLATHPKASTLLFTGLIGNEDSPRAQYMVYMAEGVLMGARSLPESAAGILSQLRKVVWGPELEEKSEGAREGKQEVRRVAAILHASVINKLPKGVSLTRSLEETWSDVMRELEVGVSKGKRRWALTIATWTCKALILRGAEEWKQWCARMQELLNDALIGMEAAHNFGTIVKDHDYALTSHTHANIRLLHKQRFFESVVGPLVELFSTTNDIKTKSCALVAIASLLPWLPHIVLNAHIQKLLPVLLQGLNTSDFSKIGEASINMERNDARCGSETRLSTLTTLASLLKQNASPAERHTSTLISFLMPLTTYHPLTVRVKALECLAALVTLPVSVILPYRNEVVRGLRSALDDRKRVVRQAATHTRSLWILVGAPGGF</sequence>
<dbReference type="Gene3D" id="1.25.10.10">
    <property type="entry name" value="Leucine-rich Repeat Variant"/>
    <property type="match status" value="3"/>
</dbReference>
<keyword evidence="5" id="KW-0227">DNA damage</keyword>
<dbReference type="EMBL" id="JAWQEG010000420">
    <property type="protein sequence ID" value="KAK3890430.1"/>
    <property type="molecule type" value="Genomic_DNA"/>
</dbReference>
<name>A0AAE1GCZ5_PETCI</name>
<evidence type="ECO:0000256" key="4">
    <source>
        <dbReference type="ARBA" id="ARBA00023242"/>
    </source>
</evidence>
<dbReference type="PANTHER" id="PTHR12891">
    <property type="entry name" value="DNA REPAIR/TRANSCRIPTION PROTEIN MET18/MMS19"/>
    <property type="match status" value="1"/>
</dbReference>
<evidence type="ECO:0000313" key="8">
    <source>
        <dbReference type="EMBL" id="KAK3890430.1"/>
    </source>
</evidence>
<dbReference type="InterPro" id="IPR024687">
    <property type="entry name" value="MMS19_C"/>
</dbReference>
<evidence type="ECO:0000256" key="3">
    <source>
        <dbReference type="ARBA" id="ARBA00022737"/>
    </source>
</evidence>
<proteinExistence type="inferred from homology"/>
<evidence type="ECO:0000259" key="6">
    <source>
        <dbReference type="Pfam" id="PF12460"/>
    </source>
</evidence>
<dbReference type="InterPro" id="IPR039920">
    <property type="entry name" value="MMS19"/>
</dbReference>
<dbReference type="Proteomes" id="UP001286313">
    <property type="component" value="Unassembled WGS sequence"/>
</dbReference>
<comment type="subcellular location">
    <subcellularLocation>
        <location evidence="5">Cytoplasm</location>
        <location evidence="5">Cytoskeleton</location>
        <location evidence="5">Spindle</location>
    </subcellularLocation>
    <subcellularLocation>
        <location evidence="1 5">Nucleus</location>
    </subcellularLocation>
</comment>
<comment type="subunit">
    <text evidence="5">Component of the CIA complex.</text>
</comment>
<dbReference type="GO" id="GO:0051604">
    <property type="term" value="P:protein maturation"/>
    <property type="evidence" value="ECO:0007669"/>
    <property type="project" value="UniProtKB-UniRule"/>
</dbReference>
<comment type="caution">
    <text evidence="8">The sequence shown here is derived from an EMBL/GenBank/DDBJ whole genome shotgun (WGS) entry which is preliminary data.</text>
</comment>
<dbReference type="AlphaFoldDB" id="A0AAE1GCZ5"/>
<dbReference type="InterPro" id="IPR011989">
    <property type="entry name" value="ARM-like"/>
</dbReference>
<keyword evidence="3" id="KW-0677">Repeat</keyword>
<keyword evidence="5" id="KW-0963">Cytoplasm</keyword>
<evidence type="ECO:0000256" key="2">
    <source>
        <dbReference type="ARBA" id="ARBA00009340"/>
    </source>
</evidence>
<dbReference type="GO" id="GO:0016226">
    <property type="term" value="P:iron-sulfur cluster assembly"/>
    <property type="evidence" value="ECO:0007669"/>
    <property type="project" value="UniProtKB-UniRule"/>
</dbReference>
<reference evidence="8" key="1">
    <citation type="submission" date="2023-10" db="EMBL/GenBank/DDBJ databases">
        <title>Genome assemblies of two species of porcelain crab, Petrolisthes cinctipes and Petrolisthes manimaculis (Anomura: Porcellanidae).</title>
        <authorList>
            <person name="Angst P."/>
        </authorList>
    </citation>
    <scope>NUCLEOTIDE SEQUENCE</scope>
    <source>
        <strain evidence="8">PB745_01</strain>
        <tissue evidence="8">Gill</tissue>
    </source>
</reference>
<comment type="similarity">
    <text evidence="2 5">Belongs to the MET18/MMS19 family.</text>
</comment>
<dbReference type="GO" id="GO:0005819">
    <property type="term" value="C:spindle"/>
    <property type="evidence" value="ECO:0007669"/>
    <property type="project" value="UniProtKB-SubCell"/>
</dbReference>
<gene>
    <name evidence="8" type="ORF">Pcinc_005615</name>
</gene>
<evidence type="ECO:0000313" key="9">
    <source>
        <dbReference type="Proteomes" id="UP001286313"/>
    </source>
</evidence>
<accession>A0AAE1GCZ5</accession>
<evidence type="ECO:0000259" key="7">
    <source>
        <dbReference type="Pfam" id="PF14500"/>
    </source>
</evidence>
<keyword evidence="4 5" id="KW-0539">Nucleus</keyword>
<dbReference type="SUPFAM" id="SSF48371">
    <property type="entry name" value="ARM repeat"/>
    <property type="match status" value="1"/>
</dbReference>
<dbReference type="InterPro" id="IPR016024">
    <property type="entry name" value="ARM-type_fold"/>
</dbReference>
<comment type="function">
    <text evidence="5">Key component of the cytosolic iron-sulfur protein assembly (CIA) complex, a multiprotein complex that mediates the incorporation of iron-sulfur cluster into apoproteins specifically involved in DNA metabolism and genomic integrity. In the CIA complex, MMS19 acts as an adapter between early-acting CIA components and a subset of cellular target iron-sulfur proteins.</text>
</comment>
<dbReference type="GO" id="GO:0005634">
    <property type="term" value="C:nucleus"/>
    <property type="evidence" value="ECO:0007669"/>
    <property type="project" value="UniProtKB-SubCell"/>
</dbReference>
<dbReference type="Pfam" id="PF14500">
    <property type="entry name" value="MMS19_N"/>
    <property type="match status" value="1"/>
</dbReference>
<feature type="domain" description="MMS19 C-terminal" evidence="6">
    <location>
        <begin position="747"/>
        <end position="1001"/>
    </location>
</feature>
<feature type="domain" description="MMS19 N-terminal" evidence="7">
    <location>
        <begin position="44"/>
        <end position="304"/>
    </location>
</feature>
<evidence type="ECO:0000256" key="5">
    <source>
        <dbReference type="RuleBase" id="RU367072"/>
    </source>
</evidence>
<dbReference type="PANTHER" id="PTHR12891:SF0">
    <property type="entry name" value="MMS19 NUCLEOTIDE EXCISION REPAIR PROTEIN HOMOLOG"/>
    <property type="match status" value="1"/>
</dbReference>
<evidence type="ECO:0000256" key="1">
    <source>
        <dbReference type="ARBA" id="ARBA00004123"/>
    </source>
</evidence>
<dbReference type="GO" id="GO:0006281">
    <property type="term" value="P:DNA repair"/>
    <property type="evidence" value="ECO:0007669"/>
    <property type="project" value="UniProtKB-UniRule"/>
</dbReference>
<keyword evidence="5" id="KW-0206">Cytoskeleton</keyword>
<dbReference type="InterPro" id="IPR029240">
    <property type="entry name" value="MMS19_N"/>
</dbReference>
<protein>
    <recommendedName>
        <fullName evidence="5">MMS19 nucleotide excision repair protein</fullName>
    </recommendedName>
</protein>
<keyword evidence="5" id="KW-0234">DNA repair</keyword>
<organism evidence="8 9">
    <name type="scientific">Petrolisthes cinctipes</name>
    <name type="common">Flat porcelain crab</name>
    <dbReference type="NCBI Taxonomy" id="88211"/>
    <lineage>
        <taxon>Eukaryota</taxon>
        <taxon>Metazoa</taxon>
        <taxon>Ecdysozoa</taxon>
        <taxon>Arthropoda</taxon>
        <taxon>Crustacea</taxon>
        <taxon>Multicrustacea</taxon>
        <taxon>Malacostraca</taxon>
        <taxon>Eumalacostraca</taxon>
        <taxon>Eucarida</taxon>
        <taxon>Decapoda</taxon>
        <taxon>Pleocyemata</taxon>
        <taxon>Anomura</taxon>
        <taxon>Galatheoidea</taxon>
        <taxon>Porcellanidae</taxon>
        <taxon>Petrolisthes</taxon>
    </lineage>
</organism>
<dbReference type="Pfam" id="PF12460">
    <property type="entry name" value="MMS19_C"/>
    <property type="match status" value="1"/>
</dbReference>